<name>A0A3L8Q369_9GAMM</name>
<evidence type="ECO:0000256" key="1">
    <source>
        <dbReference type="SAM" id="MobiDB-lite"/>
    </source>
</evidence>
<dbReference type="AlphaFoldDB" id="A0A3L8Q369"/>
<gene>
    <name evidence="2" type="ORF">D5018_04215</name>
</gene>
<dbReference type="EMBL" id="QZEI01000009">
    <property type="protein sequence ID" value="RLV61052.1"/>
    <property type="molecule type" value="Genomic_DNA"/>
</dbReference>
<feature type="region of interest" description="Disordered" evidence="1">
    <location>
        <begin position="262"/>
        <end position="291"/>
    </location>
</feature>
<protein>
    <submittedName>
        <fullName evidence="2">Uncharacterized protein</fullName>
    </submittedName>
</protein>
<accession>A0A3L8Q369</accession>
<reference evidence="2 3" key="1">
    <citation type="submission" date="2018-09" db="EMBL/GenBank/DDBJ databases">
        <title>Phylogeny of the Shewanellaceae, and recommendation for two new genera, Pseudoshewanella and Parashewanella.</title>
        <authorList>
            <person name="Wang G."/>
        </authorList>
    </citation>
    <scope>NUCLEOTIDE SEQUENCE [LARGE SCALE GENOMIC DNA]</scope>
    <source>
        <strain evidence="2 3">C51</strain>
    </source>
</reference>
<sequence>MQIILFMATPAESTHPFDNAQLENLYYHNIVHGGLYNTHSDFKLGDAHLIIKSVPDSGSFRLAAFVEGFESEPSILDRVLRPSKSSRYDKFQESAYVSLLEKFDCILNNPNVRANAAVFEAFHQQHPSEQCVALCEMINQLPSSISDPIIPTKDELIAAYQQSLRIRGREKTNQAFYCKGMEFQITQRGNRSQVQLISSQLPVESAGSSMEKYLSDWLNDDTNGTAIRLAELEHNRAFEVDSSSAITESDRSGAGLSAYRQFPQQQTVGDTNRAGESLPPQPTRQPEAARNSPAVDPRLFLFLHALHQADEQRDEEQGGEELEDLNLGLTMTLALFMQLQFNNSRTQCPFGHTLCRVVPISYTSPEGHPINNDERSLRDFIHLLISYKDEHPQVAYEILLKIKSEFPEVEYQESGLVEIEEELNTKVVEMQKIPALLQHIDNISCTTYEQLEDGVECSLNYNDFVEEKALDIIEIKMGENDDNWGLIRKETIRNMITTRKRITLPFYHREMTAEDLRAVQLEKHLK</sequence>
<evidence type="ECO:0000313" key="2">
    <source>
        <dbReference type="EMBL" id="RLV61052.1"/>
    </source>
</evidence>
<proteinExistence type="predicted"/>
<comment type="caution">
    <text evidence="2">The sequence shown here is derived from an EMBL/GenBank/DDBJ whole genome shotgun (WGS) entry which is preliminary data.</text>
</comment>
<evidence type="ECO:0000313" key="3">
    <source>
        <dbReference type="Proteomes" id="UP000281474"/>
    </source>
</evidence>
<keyword evidence="3" id="KW-1185">Reference proteome</keyword>
<organism evidence="2 3">
    <name type="scientific">Parashewanella curva</name>
    <dbReference type="NCBI Taxonomy" id="2338552"/>
    <lineage>
        <taxon>Bacteria</taxon>
        <taxon>Pseudomonadati</taxon>
        <taxon>Pseudomonadota</taxon>
        <taxon>Gammaproteobacteria</taxon>
        <taxon>Alteromonadales</taxon>
        <taxon>Shewanellaceae</taxon>
        <taxon>Parashewanella</taxon>
    </lineage>
</organism>
<dbReference type="Proteomes" id="UP000281474">
    <property type="component" value="Unassembled WGS sequence"/>
</dbReference>